<proteinExistence type="predicted"/>
<protein>
    <submittedName>
        <fullName evidence="2">Uncharacterized protein</fullName>
    </submittedName>
</protein>
<keyword evidence="1" id="KW-1133">Transmembrane helix</keyword>
<keyword evidence="3" id="KW-1185">Reference proteome</keyword>
<evidence type="ECO:0000256" key="1">
    <source>
        <dbReference type="SAM" id="Phobius"/>
    </source>
</evidence>
<dbReference type="AlphaFoldDB" id="A0AAW1CJF0"/>
<dbReference type="EMBL" id="JAPXFL010000012">
    <property type="protein sequence ID" value="KAK9498532.1"/>
    <property type="molecule type" value="Genomic_DNA"/>
</dbReference>
<accession>A0AAW1CJF0</accession>
<dbReference type="Proteomes" id="UP001461498">
    <property type="component" value="Unassembled WGS sequence"/>
</dbReference>
<reference evidence="2 3" key="1">
    <citation type="submission" date="2022-12" db="EMBL/GenBank/DDBJ databases">
        <title>Chromosome-level genome assembly of true bugs.</title>
        <authorList>
            <person name="Ma L."/>
            <person name="Li H."/>
        </authorList>
    </citation>
    <scope>NUCLEOTIDE SEQUENCE [LARGE SCALE GENOMIC DNA]</scope>
    <source>
        <strain evidence="2">Lab_2022b</strain>
    </source>
</reference>
<keyword evidence="1" id="KW-0472">Membrane</keyword>
<sequence length="66" mass="6819">MIGANLRFGGVGATGNLTGNGSRVFQCHPGGETEAMVIFTLGSLGMAANIALMGLILANKHLRRSF</sequence>
<comment type="caution">
    <text evidence="2">The sequence shown here is derived from an EMBL/GenBank/DDBJ whole genome shotgun (WGS) entry which is preliminary data.</text>
</comment>
<keyword evidence="1" id="KW-0812">Transmembrane</keyword>
<name>A0AAW1CJF0_9HEMI</name>
<evidence type="ECO:0000313" key="3">
    <source>
        <dbReference type="Proteomes" id="UP001461498"/>
    </source>
</evidence>
<evidence type="ECO:0000313" key="2">
    <source>
        <dbReference type="EMBL" id="KAK9498532.1"/>
    </source>
</evidence>
<gene>
    <name evidence="2" type="ORF">O3M35_003143</name>
</gene>
<organism evidence="2 3">
    <name type="scientific">Rhynocoris fuscipes</name>
    <dbReference type="NCBI Taxonomy" id="488301"/>
    <lineage>
        <taxon>Eukaryota</taxon>
        <taxon>Metazoa</taxon>
        <taxon>Ecdysozoa</taxon>
        <taxon>Arthropoda</taxon>
        <taxon>Hexapoda</taxon>
        <taxon>Insecta</taxon>
        <taxon>Pterygota</taxon>
        <taxon>Neoptera</taxon>
        <taxon>Paraneoptera</taxon>
        <taxon>Hemiptera</taxon>
        <taxon>Heteroptera</taxon>
        <taxon>Panheteroptera</taxon>
        <taxon>Cimicomorpha</taxon>
        <taxon>Reduviidae</taxon>
        <taxon>Harpactorinae</taxon>
        <taxon>Harpactorini</taxon>
        <taxon>Rhynocoris</taxon>
    </lineage>
</organism>
<feature type="transmembrane region" description="Helical" evidence="1">
    <location>
        <begin position="35"/>
        <end position="58"/>
    </location>
</feature>